<dbReference type="Proteomes" id="UP001309876">
    <property type="component" value="Unassembled WGS sequence"/>
</dbReference>
<reference evidence="6 7" key="1">
    <citation type="submission" date="2023-08" db="EMBL/GenBank/DDBJ databases">
        <title>Black Yeasts Isolated from many extreme environments.</title>
        <authorList>
            <person name="Coleine C."/>
            <person name="Stajich J.E."/>
            <person name="Selbmann L."/>
        </authorList>
    </citation>
    <scope>NUCLEOTIDE SEQUENCE [LARGE SCALE GENOMIC DNA]</scope>
    <source>
        <strain evidence="6 7">CCFEE 5910</strain>
    </source>
</reference>
<dbReference type="SUPFAM" id="SSF50249">
    <property type="entry name" value="Nucleic acid-binding proteins"/>
    <property type="match status" value="1"/>
</dbReference>
<keyword evidence="7" id="KW-1185">Reference proteome</keyword>
<dbReference type="InterPro" id="IPR018856">
    <property type="entry name" value="Stn1_N"/>
</dbReference>
<comment type="caution">
    <text evidence="6">The sequence shown here is derived from an EMBL/GenBank/DDBJ whole genome shotgun (WGS) entry which is preliminary data.</text>
</comment>
<protein>
    <recommendedName>
        <fullName evidence="5">CST complex subunit Stn1 N-terminal domain-containing protein</fullName>
    </recommendedName>
</protein>
<organism evidence="6 7">
    <name type="scientific">Lithohypha guttulata</name>
    <dbReference type="NCBI Taxonomy" id="1690604"/>
    <lineage>
        <taxon>Eukaryota</taxon>
        <taxon>Fungi</taxon>
        <taxon>Dikarya</taxon>
        <taxon>Ascomycota</taxon>
        <taxon>Pezizomycotina</taxon>
        <taxon>Eurotiomycetes</taxon>
        <taxon>Chaetothyriomycetidae</taxon>
        <taxon>Chaetothyriales</taxon>
        <taxon>Trichomeriaceae</taxon>
        <taxon>Lithohypha</taxon>
    </lineage>
</organism>
<accession>A0AAN7SZY8</accession>
<feature type="region of interest" description="Disordered" evidence="4">
    <location>
        <begin position="1"/>
        <end position="53"/>
    </location>
</feature>
<evidence type="ECO:0000313" key="7">
    <source>
        <dbReference type="Proteomes" id="UP001309876"/>
    </source>
</evidence>
<keyword evidence="2" id="KW-0158">Chromosome</keyword>
<feature type="compositionally biased region" description="Basic and acidic residues" evidence="4">
    <location>
        <begin position="307"/>
        <end position="316"/>
    </location>
</feature>
<keyword evidence="3" id="KW-0779">Telomere</keyword>
<dbReference type="Gene3D" id="2.40.50.140">
    <property type="entry name" value="Nucleic acid-binding proteins"/>
    <property type="match status" value="1"/>
</dbReference>
<sequence>MPASIAPELQSDGKPMIDGRKLPRKHQQQDQNKQSGAQIGRNARSSNNNSKWQNSNQLQCLVIARTDSYGQNYAREDGERRLLKSLPNGPAQTGESSAIPFYPAYTHNASPTYFKWVNLTAHQIHTELKRKEGFTHTWQASRDGYSRDPAQLLFYLNHPIQFVQVVGIVVSLEEWFERFWLFTIDDSSGSTIDVRCQKPQKSGPEQKEVDVKEDDCEKGGMEQVAKLSDERSREVRGIMATSTSANDQVKVQAQEPPTRQIALARVTSLHDTSREIALIEARTRFYRDVLSKQWQLTKRDQQKLHRRAMGEAEHDRKRTKKHAATFSGSRQQEKHDKQCIVEQYEEEEQLRQTKADKAQQAGKALKVEQTSTISTSSRITDPENSVTGFVDKEDSVIEVVKPTQPKKKRRKTNKSTTQHAAVSVVDHDTSMSFNIDDEERSALLRAAFG</sequence>
<dbReference type="EMBL" id="JAVRRJ010000004">
    <property type="protein sequence ID" value="KAK5085962.1"/>
    <property type="molecule type" value="Genomic_DNA"/>
</dbReference>
<dbReference type="Pfam" id="PF10451">
    <property type="entry name" value="Stn1"/>
    <property type="match status" value="1"/>
</dbReference>
<proteinExistence type="predicted"/>
<evidence type="ECO:0000313" key="6">
    <source>
        <dbReference type="EMBL" id="KAK5085962.1"/>
    </source>
</evidence>
<gene>
    <name evidence="6" type="ORF">LTR05_005252</name>
</gene>
<comment type="subcellular location">
    <subcellularLocation>
        <location evidence="1">Chromosome</location>
        <location evidence="1">Telomere</location>
    </subcellularLocation>
</comment>
<name>A0AAN7SZY8_9EURO</name>
<evidence type="ECO:0000256" key="1">
    <source>
        <dbReference type="ARBA" id="ARBA00004574"/>
    </source>
</evidence>
<feature type="region of interest" description="Disordered" evidence="4">
    <location>
        <begin position="401"/>
        <end position="420"/>
    </location>
</feature>
<feature type="compositionally biased region" description="Basic residues" evidence="4">
    <location>
        <begin position="404"/>
        <end position="413"/>
    </location>
</feature>
<evidence type="ECO:0000256" key="4">
    <source>
        <dbReference type="SAM" id="MobiDB-lite"/>
    </source>
</evidence>
<dbReference type="GO" id="GO:0000781">
    <property type="term" value="C:chromosome, telomeric region"/>
    <property type="evidence" value="ECO:0007669"/>
    <property type="project" value="UniProtKB-SubCell"/>
</dbReference>
<evidence type="ECO:0000259" key="5">
    <source>
        <dbReference type="Pfam" id="PF10451"/>
    </source>
</evidence>
<dbReference type="AlphaFoldDB" id="A0AAN7SZY8"/>
<feature type="region of interest" description="Disordered" evidence="4">
    <location>
        <begin position="307"/>
        <end position="336"/>
    </location>
</feature>
<evidence type="ECO:0000256" key="3">
    <source>
        <dbReference type="ARBA" id="ARBA00022895"/>
    </source>
</evidence>
<feature type="domain" description="CST complex subunit Stn1 N-terminal" evidence="5">
    <location>
        <begin position="96"/>
        <end position="200"/>
    </location>
</feature>
<evidence type="ECO:0000256" key="2">
    <source>
        <dbReference type="ARBA" id="ARBA00022454"/>
    </source>
</evidence>
<dbReference type="InterPro" id="IPR012340">
    <property type="entry name" value="NA-bd_OB-fold"/>
</dbReference>